<dbReference type="PANTHER" id="PTHR16112:SF17">
    <property type="entry name" value="METHYL-CPG-BINDING DOMAIN PROTEIN 6"/>
    <property type="match status" value="1"/>
</dbReference>
<reference evidence="3" key="1">
    <citation type="submission" date="2025-08" db="UniProtKB">
        <authorList>
            <consortium name="Ensembl"/>
        </authorList>
    </citation>
    <scope>IDENTIFICATION</scope>
</reference>
<sequence>MTGGSECDAKDDVPALAVQVPVGWQRRVEGGSVTYISPSGMVLSSLEEVKLYLLTDSTCKCGLECPLVLHKVFNFDPEAVVRQRCQQPGKAEEDMTKLCNHRRKVVAMAALCRSMQVPPMLPSTCGAGMAGPRASLVHGMDRCLEHLQLDPAPFCPFPLQRLLSPPSLRLSSATFTRAGVAFPEAASCITWVSPIPRIWGPSKVPPPFPESSRSRHSSTSSSSLSEGGASGMVTTTYLPGGKLPLTTLGGSPKAFPPISPKSRLEGRLQQIKDCGKVSAPPVAQTPHTQTNQSNFQNPSPLTTPQFASDRKGGPPAASAGMVGLLGLPLGQLLNQQKHQQHSTSFPASNLLSAAAKAQMASQRSLSQTSASTASLGGPASSTGAGLETQQPKALVSTLHGTVRPAVQPPAAALLVPHPSVSRAPRALSIALLDKATRRRRQRRSPTVLSMLKESQLRGLRAPVDSATLLASSPPSPAPVLLPSHPDARHLLQPPRSLANSHILPKQPDLPEDRKVGALPSQPPAQPLSALLHLLSIQNSQVVPSLGLTVPVPKQEHSLSSSPSTALVQPVQYQGPVVPQMQAAHQQTQSLAPSAEETAPSSSSQQPFPLVAVAQEMDGGLRTGPNPALVSLSQDFGAHVLSVLGQLPPSPVLPSMTLEEKNSGLKEGESGSIETNGTSTQSQADFAENPLSSEQSSNARLLPACSPGPGPVGTPTPPGAAGDPTGPLQLADTFPFMNQDQLLQLLSANTGLPSLLGPPFLSTPPIGLWMGAQQPHTPSQQQHGQLGPASQLNLLPSIPGAQGDLPVNLLSLLNPPPPPAASPSPGQTGDVGEKPGLQALLMASLLLSQQQVAAMLPLAGLGQLNLDLLLQQQQQQQQPFPPLQDNLTLEKTPTLLDALLSGPGLQEALQGASPPAEGALQALQSLLVPAPLPPPALLSLNTALLAAALADGLCVPVQVHLSSPSAGSSTAACSALTPGAAPDGVDAVAPVSGHGKNGSSPPQLLPPLLPPGVLGKWDLAAPFIYILPLLNMGPALTVGGEKPISIQDTISPTPQDEVPANQLEPVPSPGHSLESSQQRETPAGGLLDPYGSFMDTIYTSFLQVSGKCPEGLPCQAEEGTHSPPSYPGDPLGTLPQPSSPPSLSPRRACSLRNPDLSRLSMEVAQSPARGTPKLSEDSTSSPPPSKQGVAEGLGEPPLPPAFPEEAKTDCSSVCLYSNGLPSGPGDDAQADLQPQPLGYLGPREGRVVDHLLGCVQVKSRGAIHRLTKEPRTLMLMTQLRHGKRRAWDATLLMQIPHSHQPLHHLGERGGHGIPLLDDVV</sequence>
<feature type="region of interest" description="Disordered" evidence="1">
    <location>
        <begin position="654"/>
        <end position="695"/>
    </location>
</feature>
<organism evidence="3 4">
    <name type="scientific">Paramormyrops kingsleyae</name>
    <dbReference type="NCBI Taxonomy" id="1676925"/>
    <lineage>
        <taxon>Eukaryota</taxon>
        <taxon>Metazoa</taxon>
        <taxon>Chordata</taxon>
        <taxon>Craniata</taxon>
        <taxon>Vertebrata</taxon>
        <taxon>Euteleostomi</taxon>
        <taxon>Actinopterygii</taxon>
        <taxon>Neopterygii</taxon>
        <taxon>Teleostei</taxon>
        <taxon>Osteoglossocephala</taxon>
        <taxon>Osteoglossomorpha</taxon>
        <taxon>Osteoglossiformes</taxon>
        <taxon>Mormyridae</taxon>
        <taxon>Paramormyrops</taxon>
    </lineage>
</organism>
<dbReference type="GO" id="GO:0060216">
    <property type="term" value="P:definitive hemopoiesis"/>
    <property type="evidence" value="ECO:0007669"/>
    <property type="project" value="Ensembl"/>
</dbReference>
<dbReference type="InterPro" id="IPR016177">
    <property type="entry name" value="DNA-bd_dom_sf"/>
</dbReference>
<proteinExistence type="predicted"/>
<feature type="compositionally biased region" description="Basic and acidic residues" evidence="1">
    <location>
        <begin position="657"/>
        <end position="668"/>
    </location>
</feature>
<evidence type="ECO:0000256" key="1">
    <source>
        <dbReference type="SAM" id="MobiDB-lite"/>
    </source>
</evidence>
<keyword evidence="4" id="KW-1185">Reference proteome</keyword>
<feature type="region of interest" description="Disordered" evidence="1">
    <location>
        <begin position="1112"/>
        <end position="1204"/>
    </location>
</feature>
<feature type="region of interest" description="Disordered" evidence="1">
    <location>
        <begin position="1045"/>
        <end position="1087"/>
    </location>
</feature>
<evidence type="ECO:0000313" key="3">
    <source>
        <dbReference type="Ensembl" id="ENSPKIP00000016420.1"/>
    </source>
</evidence>
<feature type="compositionally biased region" description="Polar residues" evidence="1">
    <location>
        <begin position="379"/>
        <end position="391"/>
    </location>
</feature>
<dbReference type="SMART" id="SM00391">
    <property type="entry name" value="MBD"/>
    <property type="match status" value="1"/>
</dbReference>
<dbReference type="PANTHER" id="PTHR16112">
    <property type="entry name" value="METHYL-CPG BINDING PROTEIN, DROSOPHILA"/>
    <property type="match status" value="1"/>
</dbReference>
<dbReference type="SUPFAM" id="SSF54171">
    <property type="entry name" value="DNA-binding domain"/>
    <property type="match status" value="1"/>
</dbReference>
<dbReference type="GO" id="GO:0003677">
    <property type="term" value="F:DNA binding"/>
    <property type="evidence" value="ECO:0007669"/>
    <property type="project" value="InterPro"/>
</dbReference>
<dbReference type="InterPro" id="IPR001739">
    <property type="entry name" value="Methyl_CpG_DNA-bd"/>
</dbReference>
<dbReference type="STRING" id="1676925.ENSPKIP00000016420"/>
<dbReference type="GO" id="GO:0002244">
    <property type="term" value="P:hematopoietic progenitor cell differentiation"/>
    <property type="evidence" value="ECO:0007669"/>
    <property type="project" value="Ensembl"/>
</dbReference>
<feature type="region of interest" description="Disordered" evidence="1">
    <location>
        <begin position="467"/>
        <end position="521"/>
    </location>
</feature>
<evidence type="ECO:0000313" key="4">
    <source>
        <dbReference type="Proteomes" id="UP000261540"/>
    </source>
</evidence>
<feature type="region of interest" description="Disordered" evidence="1">
    <location>
        <begin position="580"/>
        <end position="605"/>
    </location>
</feature>
<dbReference type="Proteomes" id="UP000261540">
    <property type="component" value="Unplaced"/>
</dbReference>
<dbReference type="GeneTree" id="ENSGT00530000064137"/>
<feature type="compositionally biased region" description="Low complexity" evidence="1">
    <location>
        <begin position="362"/>
        <end position="377"/>
    </location>
</feature>
<feature type="compositionally biased region" description="Polar residues" evidence="1">
    <location>
        <begin position="773"/>
        <end position="793"/>
    </location>
</feature>
<feature type="region of interest" description="Disordered" evidence="1">
    <location>
        <begin position="203"/>
        <end position="238"/>
    </location>
</feature>
<feature type="compositionally biased region" description="Polar residues" evidence="1">
    <location>
        <begin position="671"/>
        <end position="695"/>
    </location>
</feature>
<dbReference type="Ensembl" id="ENSPKIT00000040911.1">
    <property type="protein sequence ID" value="ENSPKIP00000016420.1"/>
    <property type="gene ID" value="ENSPKIG00000002736.1"/>
</dbReference>
<dbReference type="GO" id="GO:0010369">
    <property type="term" value="C:chromocenter"/>
    <property type="evidence" value="ECO:0007669"/>
    <property type="project" value="TreeGrafter"/>
</dbReference>
<dbReference type="PROSITE" id="PS50982">
    <property type="entry name" value="MBD"/>
    <property type="match status" value="1"/>
</dbReference>
<feature type="region of interest" description="Disordered" evidence="1">
    <location>
        <begin position="362"/>
        <end position="391"/>
    </location>
</feature>
<dbReference type="GO" id="GO:0003682">
    <property type="term" value="F:chromatin binding"/>
    <property type="evidence" value="ECO:0007669"/>
    <property type="project" value="TreeGrafter"/>
</dbReference>
<feature type="compositionally biased region" description="Polar residues" evidence="1">
    <location>
        <begin position="285"/>
        <end position="306"/>
    </location>
</feature>
<accession>A0A3B3REU3</accession>
<evidence type="ECO:0000259" key="2">
    <source>
        <dbReference type="PROSITE" id="PS50982"/>
    </source>
</evidence>
<feature type="region of interest" description="Disordered" evidence="1">
    <location>
        <begin position="277"/>
        <end position="319"/>
    </location>
</feature>
<dbReference type="GO" id="GO:0005634">
    <property type="term" value="C:nucleus"/>
    <property type="evidence" value="ECO:0007669"/>
    <property type="project" value="TreeGrafter"/>
</dbReference>
<reference evidence="3" key="2">
    <citation type="submission" date="2025-09" db="UniProtKB">
        <authorList>
            <consortium name="Ensembl"/>
        </authorList>
    </citation>
    <scope>IDENTIFICATION</scope>
</reference>
<feature type="region of interest" description="Disordered" evidence="1">
    <location>
        <begin position="772"/>
        <end position="833"/>
    </location>
</feature>
<name>A0A3B3REU3_9TELE</name>
<feature type="compositionally biased region" description="Low complexity" evidence="1">
    <location>
        <begin position="589"/>
        <end position="605"/>
    </location>
</feature>
<protein>
    <submittedName>
        <fullName evidence="3">Methyl-CpG binding domain protein 6</fullName>
    </submittedName>
</protein>
<feature type="domain" description="MBD" evidence="2">
    <location>
        <begin position="10"/>
        <end position="80"/>
    </location>
</feature>